<feature type="domain" description="Poly(A) polymerase central" evidence="17">
    <location>
        <begin position="215"/>
        <end position="359"/>
    </location>
</feature>
<comment type="cofactor">
    <cofactor evidence="2">
        <name>Mg(2+)</name>
        <dbReference type="ChEBI" id="CHEBI:18420"/>
    </cofactor>
</comment>
<evidence type="ECO:0000256" key="15">
    <source>
        <dbReference type="SAM" id="Phobius"/>
    </source>
</evidence>
<keyword evidence="12" id="KW-0539">Nucleus</keyword>
<evidence type="ECO:0000313" key="20">
    <source>
        <dbReference type="Proteomes" id="UP001289374"/>
    </source>
</evidence>
<dbReference type="GO" id="GO:0005634">
    <property type="term" value="C:nucleus"/>
    <property type="evidence" value="ECO:0007669"/>
    <property type="project" value="UniProtKB-SubCell"/>
</dbReference>
<dbReference type="SUPFAM" id="SSF81631">
    <property type="entry name" value="PAP/OAS1 substrate-binding domain"/>
    <property type="match status" value="1"/>
</dbReference>
<dbReference type="GO" id="GO:0005524">
    <property type="term" value="F:ATP binding"/>
    <property type="evidence" value="ECO:0007669"/>
    <property type="project" value="UniProtKB-KW"/>
</dbReference>
<dbReference type="InterPro" id="IPR007010">
    <property type="entry name" value="PolA_pol_RNA-bd_dom"/>
</dbReference>
<evidence type="ECO:0000256" key="2">
    <source>
        <dbReference type="ARBA" id="ARBA00001946"/>
    </source>
</evidence>
<dbReference type="GO" id="GO:0031123">
    <property type="term" value="P:RNA 3'-end processing"/>
    <property type="evidence" value="ECO:0007669"/>
    <property type="project" value="InterPro"/>
</dbReference>
<name>A0AAE1WVM8_9LAMI</name>
<dbReference type="PANTHER" id="PTHR10682">
    <property type="entry name" value="POLY A POLYMERASE"/>
    <property type="match status" value="1"/>
</dbReference>
<dbReference type="Pfam" id="PF20750">
    <property type="entry name" value="PAP_NTPase"/>
    <property type="match status" value="1"/>
</dbReference>
<dbReference type="FunFam" id="3.30.460.10:FF:000002">
    <property type="entry name" value="Poly(A) polymerase alpha, putative"/>
    <property type="match status" value="1"/>
</dbReference>
<evidence type="ECO:0000256" key="11">
    <source>
        <dbReference type="ARBA" id="ARBA00022842"/>
    </source>
</evidence>
<dbReference type="SUPFAM" id="SSF55003">
    <property type="entry name" value="PAP/Archaeal CCA-adding enzyme, C-terminal domain"/>
    <property type="match status" value="1"/>
</dbReference>
<feature type="compositionally biased region" description="Polar residues" evidence="14">
    <location>
        <begin position="502"/>
        <end position="516"/>
    </location>
</feature>
<dbReference type="GO" id="GO:0046872">
    <property type="term" value="F:metal ion binding"/>
    <property type="evidence" value="ECO:0007669"/>
    <property type="project" value="UniProtKB-KW"/>
</dbReference>
<dbReference type="PANTHER" id="PTHR10682:SF10">
    <property type="entry name" value="POLYNUCLEOTIDE ADENYLYLTRANSFERASE"/>
    <property type="match status" value="1"/>
</dbReference>
<feature type="transmembrane region" description="Helical" evidence="15">
    <location>
        <begin position="746"/>
        <end position="764"/>
    </location>
</feature>
<keyword evidence="7" id="KW-0808">Transferase</keyword>
<reference evidence="19" key="2">
    <citation type="journal article" date="2024" name="Plant">
        <title>Genomic evolution and insights into agronomic trait innovations of Sesamum species.</title>
        <authorList>
            <person name="Miao H."/>
            <person name="Wang L."/>
            <person name="Qu L."/>
            <person name="Liu H."/>
            <person name="Sun Y."/>
            <person name="Le M."/>
            <person name="Wang Q."/>
            <person name="Wei S."/>
            <person name="Zheng Y."/>
            <person name="Lin W."/>
            <person name="Duan Y."/>
            <person name="Cao H."/>
            <person name="Xiong S."/>
            <person name="Wang X."/>
            <person name="Wei L."/>
            <person name="Li C."/>
            <person name="Ma Q."/>
            <person name="Ju M."/>
            <person name="Zhao R."/>
            <person name="Li G."/>
            <person name="Mu C."/>
            <person name="Tian Q."/>
            <person name="Mei H."/>
            <person name="Zhang T."/>
            <person name="Gao T."/>
            <person name="Zhang H."/>
        </authorList>
    </citation>
    <scope>NUCLEOTIDE SEQUENCE</scope>
    <source>
        <strain evidence="19">K16</strain>
    </source>
</reference>
<dbReference type="Pfam" id="PF04928">
    <property type="entry name" value="PAP_central"/>
    <property type="match status" value="1"/>
</dbReference>
<dbReference type="EMBL" id="JACGWL010000006">
    <property type="protein sequence ID" value="KAK4399987.1"/>
    <property type="molecule type" value="Genomic_DNA"/>
</dbReference>
<keyword evidence="9" id="KW-0547">Nucleotide-binding</keyword>
<reference evidence="19" key="1">
    <citation type="submission" date="2020-06" db="EMBL/GenBank/DDBJ databases">
        <authorList>
            <person name="Li T."/>
            <person name="Hu X."/>
            <person name="Zhang T."/>
            <person name="Song X."/>
            <person name="Zhang H."/>
            <person name="Dai N."/>
            <person name="Sheng W."/>
            <person name="Hou X."/>
            <person name="Wei L."/>
        </authorList>
    </citation>
    <scope>NUCLEOTIDE SEQUENCE</scope>
    <source>
        <strain evidence="19">K16</strain>
        <tissue evidence="19">Leaf</tissue>
    </source>
</reference>
<evidence type="ECO:0000256" key="3">
    <source>
        <dbReference type="ARBA" id="ARBA00004123"/>
    </source>
</evidence>
<dbReference type="EC" id="2.7.7.19" evidence="5"/>
<feature type="domain" description="Poly(A) polymerase RNA-binding" evidence="16">
    <location>
        <begin position="363"/>
        <end position="421"/>
    </location>
</feature>
<organism evidence="19 20">
    <name type="scientific">Sesamum angolense</name>
    <dbReference type="NCBI Taxonomy" id="2727404"/>
    <lineage>
        <taxon>Eukaryota</taxon>
        <taxon>Viridiplantae</taxon>
        <taxon>Streptophyta</taxon>
        <taxon>Embryophyta</taxon>
        <taxon>Tracheophyta</taxon>
        <taxon>Spermatophyta</taxon>
        <taxon>Magnoliopsida</taxon>
        <taxon>eudicotyledons</taxon>
        <taxon>Gunneridae</taxon>
        <taxon>Pentapetalae</taxon>
        <taxon>asterids</taxon>
        <taxon>lamiids</taxon>
        <taxon>Lamiales</taxon>
        <taxon>Pedaliaceae</taxon>
        <taxon>Sesamum</taxon>
    </lineage>
</organism>
<keyword evidence="8" id="KW-0479">Metal-binding</keyword>
<accession>A0AAE1WVM8</accession>
<evidence type="ECO:0000256" key="7">
    <source>
        <dbReference type="ARBA" id="ARBA00022679"/>
    </source>
</evidence>
<keyword evidence="15" id="KW-0812">Transmembrane</keyword>
<keyword evidence="11" id="KW-0460">Magnesium</keyword>
<evidence type="ECO:0000256" key="9">
    <source>
        <dbReference type="ARBA" id="ARBA00022741"/>
    </source>
</evidence>
<dbReference type="FunFam" id="3.30.70.590:FF:000002">
    <property type="entry name" value="Nuclear poly(A) polymerase 4"/>
    <property type="match status" value="1"/>
</dbReference>
<evidence type="ECO:0000259" key="18">
    <source>
        <dbReference type="Pfam" id="PF20750"/>
    </source>
</evidence>
<dbReference type="Pfam" id="PF04926">
    <property type="entry name" value="PAP_RNA-bind"/>
    <property type="match status" value="1"/>
</dbReference>
<evidence type="ECO:0000256" key="5">
    <source>
        <dbReference type="ARBA" id="ARBA00012388"/>
    </source>
</evidence>
<evidence type="ECO:0000256" key="8">
    <source>
        <dbReference type="ARBA" id="ARBA00022723"/>
    </source>
</evidence>
<dbReference type="InterPro" id="IPR043519">
    <property type="entry name" value="NT_sf"/>
</dbReference>
<keyword evidence="10" id="KW-0067">ATP-binding</keyword>
<evidence type="ECO:0000256" key="10">
    <source>
        <dbReference type="ARBA" id="ARBA00022840"/>
    </source>
</evidence>
<protein>
    <recommendedName>
        <fullName evidence="5">polynucleotide adenylyltransferase</fullName>
        <ecNumber evidence="5">2.7.7.19</ecNumber>
    </recommendedName>
</protein>
<evidence type="ECO:0000256" key="6">
    <source>
        <dbReference type="ARBA" id="ARBA00022664"/>
    </source>
</evidence>
<keyword evidence="15" id="KW-1133">Transmembrane helix</keyword>
<evidence type="ECO:0000259" key="16">
    <source>
        <dbReference type="Pfam" id="PF04926"/>
    </source>
</evidence>
<dbReference type="Gene3D" id="3.30.70.590">
    <property type="entry name" value="Poly(A) polymerase predicted RNA binding domain"/>
    <property type="match status" value="1"/>
</dbReference>
<evidence type="ECO:0000313" key="19">
    <source>
        <dbReference type="EMBL" id="KAK4399987.1"/>
    </source>
</evidence>
<dbReference type="CDD" id="cd05402">
    <property type="entry name" value="NT_PAP_TUTase"/>
    <property type="match status" value="1"/>
</dbReference>
<dbReference type="SUPFAM" id="SSF81301">
    <property type="entry name" value="Nucleotidyltransferase"/>
    <property type="match status" value="1"/>
</dbReference>
<evidence type="ECO:0000256" key="14">
    <source>
        <dbReference type="SAM" id="MobiDB-lite"/>
    </source>
</evidence>
<dbReference type="GO" id="GO:1990817">
    <property type="term" value="F:poly(A) RNA polymerase activity"/>
    <property type="evidence" value="ECO:0007669"/>
    <property type="project" value="UniProtKB-EC"/>
</dbReference>
<evidence type="ECO:0000256" key="4">
    <source>
        <dbReference type="ARBA" id="ARBA00010912"/>
    </source>
</evidence>
<proteinExistence type="inferred from homology"/>
<comment type="cofactor">
    <cofactor evidence="1">
        <name>Mn(2+)</name>
        <dbReference type="ChEBI" id="CHEBI:29035"/>
    </cofactor>
</comment>
<dbReference type="FunFam" id="1.10.1410.10:FF:000001">
    <property type="entry name" value="Putative poly(A) polymerase gamma"/>
    <property type="match status" value="1"/>
</dbReference>
<dbReference type="InterPro" id="IPR048840">
    <property type="entry name" value="PolA_pol_NTPase"/>
</dbReference>
<keyword evidence="15" id="KW-0472">Membrane</keyword>
<feature type="region of interest" description="Disordered" evidence="14">
    <location>
        <begin position="488"/>
        <end position="535"/>
    </location>
</feature>
<comment type="subcellular location">
    <subcellularLocation>
        <location evidence="3">Nucleus</location>
    </subcellularLocation>
</comment>
<comment type="caution">
    <text evidence="19">The sequence shown here is derived from an EMBL/GenBank/DDBJ whole genome shotgun (WGS) entry which is preliminary data.</text>
</comment>
<dbReference type="Gene3D" id="3.30.460.10">
    <property type="entry name" value="Beta Polymerase, domain 2"/>
    <property type="match status" value="1"/>
</dbReference>
<keyword evidence="6" id="KW-0507">mRNA processing</keyword>
<dbReference type="GO" id="GO:0003723">
    <property type="term" value="F:RNA binding"/>
    <property type="evidence" value="ECO:0007669"/>
    <property type="project" value="InterPro"/>
</dbReference>
<evidence type="ECO:0000256" key="12">
    <source>
        <dbReference type="ARBA" id="ARBA00023242"/>
    </source>
</evidence>
<evidence type="ECO:0000256" key="1">
    <source>
        <dbReference type="ARBA" id="ARBA00001936"/>
    </source>
</evidence>
<evidence type="ECO:0000259" key="17">
    <source>
        <dbReference type="Pfam" id="PF04928"/>
    </source>
</evidence>
<dbReference type="InterPro" id="IPR007012">
    <property type="entry name" value="PolA_pol_cen_dom"/>
</dbReference>
<keyword evidence="20" id="KW-1185">Reference proteome</keyword>
<dbReference type="Proteomes" id="UP001289374">
    <property type="component" value="Unassembled WGS sequence"/>
</dbReference>
<sequence length="1283" mass="144331">MGSPGSSNLATAARIGLSEPISTGGPSEFDVIKTRELEKFLVDAGLYESHQEAIKREEVLGRLDQIVKTWVKNISRAKGYNESMVHEANAKIFTFGSYRLGVHGPGADIDTLCVGPKHATRNEDFFGELYKMLSEMPEVQELHPVPDAHVPVMRFKFNGVSIDLLYANVSLWVIPEDLDISQESILQNVDDQTVRSLNGCRVTDQILRLVPNIQNFRTTLRCMRLWAKRRGVYSNVTGFLGGINWALLVARICQLYPNALPSMLVSRFFRVYNLWRWPNPVMLCPIQEGSLGLSFWDPRRNYKDRSHLMPIITPAYPCMNSSYNVSTSTLRVMMEEFHRGNEICEAIEANKATWDALFEPFAFFEAYRNYLQIDIAAETDDDLMNWKGWVESRIRLLTLKIERDTNGVLQCHPHPGEFSDKSKPFHHSYFMGLRRKQGCNPQEGEQFDIRMTVEDFKRDVYAYSFWKPKMWIHVCHVKRKDIPNFVFPGGVRPPPPPRSAADSRSVQKSLRSNSPQADAVMSRKKRKLDEVNRGVSLTESSSTGVCISDATSLDETMGRKQIGPDFNGTANVGFSENISSHGPEIPGFGKNKHDGGPSYSGALSGSLTMENAVTEHPSAQTINPEGPSEVLDGLVEGVQVKSEIQQDGETDGIKPSSSFTSEQAVGVVGAGNEATCSKIQQNGDLEELEVQFHLFAKGDWQQCIKLFVQNMRLESQSCPSTRALICCLKGVREKERDKDSSPSYDMMRVMVLHIAFVASLLWLLVSATVWWVVGLCGWFGFHNSGFGYLSLKRLRLSLAYSNIFSIIYRFRFYIPLSQPLTLLTDFLTWPGPVRPSGIWFEGYKLDLSNIIDENIADFTKLIQDIKLTGDKNIDDYSPIVLLNAIPETYGDVKAAIKSPSVPLSGKIPECIWTDSYVNLSSLRTFGCSAFALSHGDQLDPRSQKCVFMVILMVLKAIDSGLEANQSLKFSKSSYDPCLYFKYDNSMPVFLVLYVDDMLIASPSITLVVELQNSLSKTFEMKDLDSKPTSVPMAAHFQLSKEQCPKTVSEKEKMKNTPYSNAIGSIMYLMVSTRPDIAYAIGCLSRYMSNPGPSHWDALKWLLRYLNGSNNYGITFSKNPQGASLVGYVDSNYTNDRDNRKSTTSYVFTLCGHVLVGNHNFRILLHYLQLKLNILPQLKLLKKPSGSKVENVDIWPKSHLRPNPPSPGRLTNPWATYHLGPVHFSYPIQCYPTRAFVASLLWLLVSATVRWVVGLCGWFGFHNSGFGYLSLKRFTEILIFDLSV</sequence>
<comment type="similarity">
    <text evidence="4">Belongs to the poly(A) polymerase family.</text>
</comment>
<gene>
    <name evidence="19" type="ORF">Sango_1104800</name>
</gene>
<dbReference type="Gene3D" id="1.10.1410.10">
    <property type="match status" value="1"/>
</dbReference>
<dbReference type="InterPro" id="IPR011068">
    <property type="entry name" value="NuclTrfase_I-like_C"/>
</dbReference>
<dbReference type="GO" id="GO:0006397">
    <property type="term" value="P:mRNA processing"/>
    <property type="evidence" value="ECO:0007669"/>
    <property type="project" value="UniProtKB-KW"/>
</dbReference>
<feature type="domain" description="Poly(A) polymerase nucleotidyltransferase" evidence="18">
    <location>
        <begin position="16"/>
        <end position="210"/>
    </location>
</feature>
<comment type="catalytic activity">
    <reaction evidence="13">
        <text>RNA(n) + ATP = RNA(n)-3'-adenine ribonucleotide + diphosphate</text>
        <dbReference type="Rhea" id="RHEA:11332"/>
        <dbReference type="Rhea" id="RHEA-COMP:14527"/>
        <dbReference type="Rhea" id="RHEA-COMP:17347"/>
        <dbReference type="ChEBI" id="CHEBI:30616"/>
        <dbReference type="ChEBI" id="CHEBI:33019"/>
        <dbReference type="ChEBI" id="CHEBI:140395"/>
        <dbReference type="ChEBI" id="CHEBI:173115"/>
        <dbReference type="EC" id="2.7.7.19"/>
    </reaction>
</comment>
<evidence type="ECO:0000256" key="13">
    <source>
        <dbReference type="ARBA" id="ARBA00048830"/>
    </source>
</evidence>